<dbReference type="RefSeq" id="WP_015786972.1">
    <property type="nucleotide sequence ID" value="NZ_CALJZO010000042.1"/>
</dbReference>
<protein>
    <recommendedName>
        <fullName evidence="1">IrrE N-terminal-like domain-containing protein</fullName>
    </recommendedName>
</protein>
<dbReference type="AlphaFoldDB" id="A0A837D369"/>
<feature type="domain" description="IrrE N-terminal-like" evidence="1">
    <location>
        <begin position="43"/>
        <end position="122"/>
    </location>
</feature>
<name>A0A837D369_9PSEU</name>
<dbReference type="InterPro" id="IPR010359">
    <property type="entry name" value="IrrE_HExxH"/>
</dbReference>
<evidence type="ECO:0000313" key="3">
    <source>
        <dbReference type="Proteomes" id="UP000030848"/>
    </source>
</evidence>
<dbReference type="Proteomes" id="UP000030848">
    <property type="component" value="Unassembled WGS sequence"/>
</dbReference>
<reference evidence="2 3" key="1">
    <citation type="submission" date="2014-10" db="EMBL/GenBank/DDBJ databases">
        <title>Genome sequence of Micropolyspora internatus JCM3315.</title>
        <authorList>
            <person name="Shin S.-K."/>
            <person name="Yi H."/>
        </authorList>
    </citation>
    <scope>NUCLEOTIDE SEQUENCE [LARGE SCALE GENOMIC DNA]</scope>
    <source>
        <strain evidence="2 3">JCM 3315</strain>
    </source>
</reference>
<sequence length="178" mass="20146">MNHAEVRHRCESLVDDVLRQTGIPQPWDINEWLDCLERARGRGIDLCALTWKPGDATGAWQPRDDHDVIAYPANTSGYHQNHIILHEIGHMLFQHSSRCTLSYEEARRIAPDLDANAFAHLLDHRDGTVEEYEAEQFAHILHARVTAQSVPPPRNYRPPQDGTTASLVARLTATFGEP</sequence>
<accession>A0A837D369</accession>
<gene>
    <name evidence="2" type="ORF">MINT15_40090</name>
</gene>
<dbReference type="Pfam" id="PF06114">
    <property type="entry name" value="Peptidase_M78"/>
    <property type="match status" value="1"/>
</dbReference>
<evidence type="ECO:0000259" key="1">
    <source>
        <dbReference type="Pfam" id="PF06114"/>
    </source>
</evidence>
<proteinExistence type="predicted"/>
<dbReference type="EMBL" id="JRZE01000008">
    <property type="protein sequence ID" value="KHF42203.1"/>
    <property type="molecule type" value="Genomic_DNA"/>
</dbReference>
<comment type="caution">
    <text evidence="2">The sequence shown here is derived from an EMBL/GenBank/DDBJ whole genome shotgun (WGS) entry which is preliminary data.</text>
</comment>
<dbReference type="Gene3D" id="1.10.10.2910">
    <property type="match status" value="1"/>
</dbReference>
<dbReference type="OMA" id="HATHIIC"/>
<evidence type="ECO:0000313" key="2">
    <source>
        <dbReference type="EMBL" id="KHF42203.1"/>
    </source>
</evidence>
<organism evidence="2 3">
    <name type="scientific">Saccharomonospora viridis</name>
    <dbReference type="NCBI Taxonomy" id="1852"/>
    <lineage>
        <taxon>Bacteria</taxon>
        <taxon>Bacillati</taxon>
        <taxon>Actinomycetota</taxon>
        <taxon>Actinomycetes</taxon>
        <taxon>Pseudonocardiales</taxon>
        <taxon>Pseudonocardiaceae</taxon>
        <taxon>Saccharomonospora</taxon>
    </lineage>
</organism>